<comment type="caution">
    <text evidence="1">The sequence shown here is derived from an EMBL/GenBank/DDBJ whole genome shotgun (WGS) entry which is preliminary data.</text>
</comment>
<reference evidence="1" key="1">
    <citation type="submission" date="2021-05" db="EMBL/GenBank/DDBJ databases">
        <authorList>
            <person name="Pietrasiak N."/>
            <person name="Ward R."/>
            <person name="Stajich J.E."/>
            <person name="Kurbessoian T."/>
        </authorList>
    </citation>
    <scope>NUCLEOTIDE SEQUENCE</scope>
    <source>
        <strain evidence="1">JT2-VF2</strain>
    </source>
</reference>
<evidence type="ECO:0000313" key="2">
    <source>
        <dbReference type="Proteomes" id="UP000715781"/>
    </source>
</evidence>
<evidence type="ECO:0000313" key="1">
    <source>
        <dbReference type="EMBL" id="MBW4563082.1"/>
    </source>
</evidence>
<organism evidence="1 2">
    <name type="scientific">Mojavia pulchra JT2-VF2</name>
    <dbReference type="NCBI Taxonomy" id="287848"/>
    <lineage>
        <taxon>Bacteria</taxon>
        <taxon>Bacillati</taxon>
        <taxon>Cyanobacteriota</taxon>
        <taxon>Cyanophyceae</taxon>
        <taxon>Nostocales</taxon>
        <taxon>Nostocaceae</taxon>
    </lineage>
</organism>
<dbReference type="AlphaFoldDB" id="A0A951Q260"/>
<dbReference type="Proteomes" id="UP000715781">
    <property type="component" value="Unassembled WGS sequence"/>
</dbReference>
<sequence length="60" mass="6693">MVQTGQLDPEQILTQVEPLSSVIDAYKAFDTRQPGWIKVELLPRPANREDKDGVVSAARN</sequence>
<dbReference type="EMBL" id="JAHHHN010000010">
    <property type="protein sequence ID" value="MBW4563082.1"/>
    <property type="molecule type" value="Genomic_DNA"/>
</dbReference>
<reference evidence="1" key="2">
    <citation type="journal article" date="2022" name="Microbiol. Resour. Announc.">
        <title>Metagenome Sequencing to Explore Phylogenomics of Terrestrial Cyanobacteria.</title>
        <authorList>
            <person name="Ward R.D."/>
            <person name="Stajich J.E."/>
            <person name="Johansen J.R."/>
            <person name="Huntemann M."/>
            <person name="Clum A."/>
            <person name="Foster B."/>
            <person name="Foster B."/>
            <person name="Roux S."/>
            <person name="Palaniappan K."/>
            <person name="Varghese N."/>
            <person name="Mukherjee S."/>
            <person name="Reddy T.B.K."/>
            <person name="Daum C."/>
            <person name="Copeland A."/>
            <person name="Chen I.A."/>
            <person name="Ivanova N.N."/>
            <person name="Kyrpides N.C."/>
            <person name="Shapiro N."/>
            <person name="Eloe-Fadrosh E.A."/>
            <person name="Pietrasiak N."/>
        </authorList>
    </citation>
    <scope>NUCLEOTIDE SEQUENCE</scope>
    <source>
        <strain evidence="1">JT2-VF2</strain>
    </source>
</reference>
<name>A0A951Q260_9NOST</name>
<protein>
    <submittedName>
        <fullName evidence="1">Uncharacterized protein</fullName>
    </submittedName>
</protein>
<gene>
    <name evidence="1" type="ORF">KME32_18420</name>
</gene>
<proteinExistence type="predicted"/>
<accession>A0A951Q260</accession>